<dbReference type="PANTHER" id="PTHR24421">
    <property type="entry name" value="NITRATE/NITRITE SENSOR PROTEIN NARX-RELATED"/>
    <property type="match status" value="1"/>
</dbReference>
<gene>
    <name evidence="12" type="ORF">GCM10023322_75670</name>
</gene>
<keyword evidence="6 12" id="KW-0418">Kinase</keyword>
<evidence type="ECO:0000256" key="3">
    <source>
        <dbReference type="ARBA" id="ARBA00022553"/>
    </source>
</evidence>
<dbReference type="InterPro" id="IPR025828">
    <property type="entry name" value="Put_sensor_dom"/>
</dbReference>
<keyword evidence="9" id="KW-1133">Transmembrane helix</keyword>
<accession>A0ABP9SR24</accession>
<dbReference type="CDD" id="cd16917">
    <property type="entry name" value="HATPase_UhpB-NarQ-NarX-like"/>
    <property type="match status" value="1"/>
</dbReference>
<evidence type="ECO:0000256" key="2">
    <source>
        <dbReference type="ARBA" id="ARBA00012438"/>
    </source>
</evidence>
<dbReference type="EC" id="2.7.13.3" evidence="2"/>
<keyword evidence="9" id="KW-0472">Membrane</keyword>
<protein>
    <recommendedName>
        <fullName evidence="2">histidine kinase</fullName>
        <ecNumber evidence="2">2.7.13.3</ecNumber>
    </recommendedName>
</protein>
<sequence length="423" mass="44960">MRATTVRQALTQPRLLASSWPWRACAYLVSGVPIGALTLLGLLTLVGIGLASAVIVIGIVLLGAVGLAGLPVAAVERWRIRLIDQRGIADPHRPPSGVGLRAWLARRYGEAATWRELAYALLLATVLWPLDLIVTGVAVVVPGALLATPMLLELAADHQVKVLKTVDITSSARAWMAVPLGVLALAAGLYVATAYGAVRASLVHVFLESRDETLARRLTAVTESRMRLVGAFDAERRRIERDLHDGAQQRLVALGMTIGLARVAEPEELPDLLDQAHTQAQSALEELRDLIRGVHPQILTDRGLPAAIADVADRSPVPVALDADLPDRLPVSVETTAYFLICEALTNVSKHSHARQVSVCLRMKGEVLVLDIDDDGVGGADPARGTGLTGLADRISVAGGSLNLSSPMGGPTQLRVELPCETI</sequence>
<reference evidence="13" key="1">
    <citation type="journal article" date="2019" name="Int. J. Syst. Evol. Microbiol.">
        <title>The Global Catalogue of Microorganisms (GCM) 10K type strain sequencing project: providing services to taxonomists for standard genome sequencing and annotation.</title>
        <authorList>
            <consortium name="The Broad Institute Genomics Platform"/>
            <consortium name="The Broad Institute Genome Sequencing Center for Infectious Disease"/>
            <person name="Wu L."/>
            <person name="Ma J."/>
        </authorList>
    </citation>
    <scope>NUCLEOTIDE SEQUENCE [LARGE SCALE GENOMIC DNA]</scope>
    <source>
        <strain evidence="13">JCM 18304</strain>
    </source>
</reference>
<evidence type="ECO:0000256" key="7">
    <source>
        <dbReference type="ARBA" id="ARBA00022840"/>
    </source>
</evidence>
<evidence type="ECO:0000256" key="5">
    <source>
        <dbReference type="ARBA" id="ARBA00022741"/>
    </source>
</evidence>
<evidence type="ECO:0000313" key="13">
    <source>
        <dbReference type="Proteomes" id="UP001501570"/>
    </source>
</evidence>
<keyword evidence="7" id="KW-0067">ATP-binding</keyword>
<keyword evidence="5" id="KW-0547">Nucleotide-binding</keyword>
<feature type="domain" description="Putative sensor" evidence="11">
    <location>
        <begin position="27"/>
        <end position="207"/>
    </location>
</feature>
<feature type="domain" description="Signal transduction histidine kinase subgroup 3 dimerisation and phosphoacceptor" evidence="10">
    <location>
        <begin position="235"/>
        <end position="297"/>
    </location>
</feature>
<comment type="catalytic activity">
    <reaction evidence="1">
        <text>ATP + protein L-histidine = ADP + protein N-phospho-L-histidine.</text>
        <dbReference type="EC" id="2.7.13.3"/>
    </reaction>
</comment>
<evidence type="ECO:0000259" key="10">
    <source>
        <dbReference type="Pfam" id="PF07730"/>
    </source>
</evidence>
<dbReference type="PANTHER" id="PTHR24421:SF10">
    <property type="entry name" value="NITRATE_NITRITE SENSOR PROTEIN NARQ"/>
    <property type="match status" value="1"/>
</dbReference>
<dbReference type="InterPro" id="IPR011712">
    <property type="entry name" value="Sig_transdc_His_kin_sub3_dim/P"/>
</dbReference>
<dbReference type="Gene3D" id="1.20.5.1930">
    <property type="match status" value="1"/>
</dbReference>
<evidence type="ECO:0000256" key="6">
    <source>
        <dbReference type="ARBA" id="ARBA00022777"/>
    </source>
</evidence>
<evidence type="ECO:0000256" key="4">
    <source>
        <dbReference type="ARBA" id="ARBA00022679"/>
    </source>
</evidence>
<dbReference type="Pfam" id="PF07730">
    <property type="entry name" value="HisKA_3"/>
    <property type="match status" value="1"/>
</dbReference>
<name>A0ABP9SR24_9ACTN</name>
<evidence type="ECO:0000256" key="1">
    <source>
        <dbReference type="ARBA" id="ARBA00000085"/>
    </source>
</evidence>
<organism evidence="12 13">
    <name type="scientific">Rugosimonospora acidiphila</name>
    <dbReference type="NCBI Taxonomy" id="556531"/>
    <lineage>
        <taxon>Bacteria</taxon>
        <taxon>Bacillati</taxon>
        <taxon>Actinomycetota</taxon>
        <taxon>Actinomycetes</taxon>
        <taxon>Micromonosporales</taxon>
        <taxon>Micromonosporaceae</taxon>
        <taxon>Rugosimonospora</taxon>
    </lineage>
</organism>
<proteinExistence type="predicted"/>
<keyword evidence="4" id="KW-0808">Transferase</keyword>
<comment type="caution">
    <text evidence="12">The sequence shown here is derived from an EMBL/GenBank/DDBJ whole genome shotgun (WGS) entry which is preliminary data.</text>
</comment>
<dbReference type="EMBL" id="BAABJQ010000038">
    <property type="protein sequence ID" value="GAA5199615.1"/>
    <property type="molecule type" value="Genomic_DNA"/>
</dbReference>
<keyword evidence="9" id="KW-0812">Transmembrane</keyword>
<dbReference type="RefSeq" id="WP_345638057.1">
    <property type="nucleotide sequence ID" value="NZ_BAABJQ010000038.1"/>
</dbReference>
<keyword evidence="13" id="KW-1185">Reference proteome</keyword>
<dbReference type="SUPFAM" id="SSF55874">
    <property type="entry name" value="ATPase domain of HSP90 chaperone/DNA topoisomerase II/histidine kinase"/>
    <property type="match status" value="1"/>
</dbReference>
<feature type="transmembrane region" description="Helical" evidence="9">
    <location>
        <begin position="117"/>
        <end position="141"/>
    </location>
</feature>
<dbReference type="InterPro" id="IPR036890">
    <property type="entry name" value="HATPase_C_sf"/>
</dbReference>
<feature type="transmembrane region" description="Helical" evidence="9">
    <location>
        <begin position="54"/>
        <end position="75"/>
    </location>
</feature>
<evidence type="ECO:0000259" key="11">
    <source>
        <dbReference type="Pfam" id="PF13796"/>
    </source>
</evidence>
<dbReference type="InterPro" id="IPR050482">
    <property type="entry name" value="Sensor_HK_TwoCompSys"/>
</dbReference>
<dbReference type="Gene3D" id="3.30.565.10">
    <property type="entry name" value="Histidine kinase-like ATPase, C-terminal domain"/>
    <property type="match status" value="1"/>
</dbReference>
<feature type="transmembrane region" description="Helical" evidence="9">
    <location>
        <begin position="174"/>
        <end position="198"/>
    </location>
</feature>
<dbReference type="GO" id="GO:0016301">
    <property type="term" value="F:kinase activity"/>
    <property type="evidence" value="ECO:0007669"/>
    <property type="project" value="UniProtKB-KW"/>
</dbReference>
<keyword evidence="8" id="KW-0902">Two-component regulatory system</keyword>
<evidence type="ECO:0000256" key="9">
    <source>
        <dbReference type="SAM" id="Phobius"/>
    </source>
</evidence>
<evidence type="ECO:0000313" key="12">
    <source>
        <dbReference type="EMBL" id="GAA5199615.1"/>
    </source>
</evidence>
<evidence type="ECO:0000256" key="8">
    <source>
        <dbReference type="ARBA" id="ARBA00023012"/>
    </source>
</evidence>
<keyword evidence="3" id="KW-0597">Phosphoprotein</keyword>
<dbReference type="Proteomes" id="UP001501570">
    <property type="component" value="Unassembled WGS sequence"/>
</dbReference>
<dbReference type="Pfam" id="PF13796">
    <property type="entry name" value="Sensor"/>
    <property type="match status" value="1"/>
</dbReference>
<feature type="transmembrane region" description="Helical" evidence="9">
    <location>
        <begin position="24"/>
        <end position="48"/>
    </location>
</feature>